<comment type="caution">
    <text evidence="2">The sequence shown here is derived from an EMBL/GenBank/DDBJ whole genome shotgun (WGS) entry which is preliminary data.</text>
</comment>
<dbReference type="SMART" id="SM00256">
    <property type="entry name" value="FBOX"/>
    <property type="match status" value="1"/>
</dbReference>
<dbReference type="InterPro" id="IPR039719">
    <property type="entry name" value="FBXO28"/>
</dbReference>
<accession>A0A059J2R8</accession>
<evidence type="ECO:0000313" key="2">
    <source>
        <dbReference type="EMBL" id="KDB22084.1"/>
    </source>
</evidence>
<feature type="domain" description="F-box" evidence="1">
    <location>
        <begin position="1"/>
        <end position="45"/>
    </location>
</feature>
<gene>
    <name evidence="2" type="ORF">H109_06032</name>
</gene>
<dbReference type="PANTHER" id="PTHR13252">
    <property type="entry name" value="F-BOX ONLY PROTEIN 28"/>
    <property type="match status" value="1"/>
</dbReference>
<reference evidence="2 3" key="1">
    <citation type="submission" date="2014-02" db="EMBL/GenBank/DDBJ databases">
        <title>The Genome Sequence of Trichophyton interdigitale MR816.</title>
        <authorList>
            <consortium name="The Broad Institute Genomics Platform"/>
            <person name="Cuomo C.A."/>
            <person name="White T.C."/>
            <person name="Graser Y."/>
            <person name="Martinez-Rossi N."/>
            <person name="Heitman J."/>
            <person name="Young S.K."/>
            <person name="Zeng Q."/>
            <person name="Gargeya S."/>
            <person name="Abouelleil A."/>
            <person name="Alvarado L."/>
            <person name="Chapman S.B."/>
            <person name="Gainer-Dewar J."/>
            <person name="Goldberg J."/>
            <person name="Griggs A."/>
            <person name="Gujja S."/>
            <person name="Hansen M."/>
            <person name="Howarth C."/>
            <person name="Imamovic A."/>
            <person name="Larimer J."/>
            <person name="Martinez D."/>
            <person name="Murphy C."/>
            <person name="Pearson M.D."/>
            <person name="Persinoti G."/>
            <person name="Poon T."/>
            <person name="Priest M."/>
            <person name="Roberts A.D."/>
            <person name="Saif S."/>
            <person name="Shea T.D."/>
            <person name="Sykes S.N."/>
            <person name="Wortman J."/>
            <person name="Nusbaum C."/>
            <person name="Birren B."/>
        </authorList>
    </citation>
    <scope>NUCLEOTIDE SEQUENCE [LARGE SCALE GENOMIC DNA]</scope>
    <source>
        <strain evidence="2 3">MR816</strain>
    </source>
</reference>
<dbReference type="PROSITE" id="PS50181">
    <property type="entry name" value="FBOX"/>
    <property type="match status" value="1"/>
</dbReference>
<dbReference type="OrthoDB" id="539158at2759"/>
<dbReference type="Proteomes" id="UP000024533">
    <property type="component" value="Unassembled WGS sequence"/>
</dbReference>
<dbReference type="OMA" id="DRRFFPR"/>
<name>A0A059J2R8_TRIIM</name>
<evidence type="ECO:0000259" key="1">
    <source>
        <dbReference type="PROSITE" id="PS50181"/>
    </source>
</evidence>
<dbReference type="Pfam" id="PF12937">
    <property type="entry name" value="F-box-like"/>
    <property type="match status" value="1"/>
</dbReference>
<dbReference type="EMBL" id="AOKY01000381">
    <property type="protein sequence ID" value="KDB22084.1"/>
    <property type="molecule type" value="Genomic_DNA"/>
</dbReference>
<dbReference type="InterPro" id="IPR036047">
    <property type="entry name" value="F-box-like_dom_sf"/>
</dbReference>
<proteinExistence type="predicted"/>
<dbReference type="STRING" id="1215338.A0A059J2R8"/>
<dbReference type="HOGENOM" id="CLU_030037_0_0_1"/>
<sequence length="540" mass="60486">MIDRLPLEIQRLVICYLSPKDLAILQLVSRSLHAAARDSVVWRKICYLAEEERVMKVRRRFGNYAENSKRHLSEYTTSKAAIRWDPSDPEEEIDWYAEYIARHGPVNISWLQSPAVEDLVGRRRPLEAKGVGVLKNRSYGAEDQVIGLLENGLVTIWDASRRENTAQSRRSVLSFPGRSSSADLSGVKRYDITVDSISRRAYIADANVVNEVDLSTLELISQRTYPEHILALSEETPDYQAPITVATRQGLHLFDPRLQSAYQQMDTSFSLESHSWTDPTSGDTSTMKYIGLLQPGPNCVLHPPPPSTNSIIVAGRFSSILLYDRRNLGRLQASVHSGARLCGLAALPSIPKAHRSSDPGLRGESFVACGEHRGTGSVEIYSHTSPDTDGASAFTINTVNINRVITSPSKLLSVALHGSRLVFSDSIGRLIWMERDGMMPLRILGLNGKSRQVEPFKERSGINLYIEEDSEYSRIACKIIPTGGSRLDQDGLIIWTGSQIGRVHFSHADKEEPSEQEVERMRIETRAWQVFRKSMSMRLN</sequence>
<protein>
    <recommendedName>
        <fullName evidence="1">F-box domain-containing protein</fullName>
    </recommendedName>
</protein>
<keyword evidence="3" id="KW-1185">Reference proteome</keyword>
<dbReference type="AlphaFoldDB" id="A0A059J2R8"/>
<organism evidence="2 3">
    <name type="scientific">Trichophyton interdigitale (strain MR816)</name>
    <dbReference type="NCBI Taxonomy" id="1215338"/>
    <lineage>
        <taxon>Eukaryota</taxon>
        <taxon>Fungi</taxon>
        <taxon>Dikarya</taxon>
        <taxon>Ascomycota</taxon>
        <taxon>Pezizomycotina</taxon>
        <taxon>Eurotiomycetes</taxon>
        <taxon>Eurotiomycetidae</taxon>
        <taxon>Onygenales</taxon>
        <taxon>Arthrodermataceae</taxon>
        <taxon>Trichophyton</taxon>
    </lineage>
</organism>
<dbReference type="Gene3D" id="1.20.1280.50">
    <property type="match status" value="1"/>
</dbReference>
<dbReference type="InterPro" id="IPR001810">
    <property type="entry name" value="F-box_dom"/>
</dbReference>
<dbReference type="PANTHER" id="PTHR13252:SF9">
    <property type="entry name" value="F-BOX ONLY PROTEIN 28"/>
    <property type="match status" value="1"/>
</dbReference>
<evidence type="ECO:0000313" key="3">
    <source>
        <dbReference type="Proteomes" id="UP000024533"/>
    </source>
</evidence>
<dbReference type="SUPFAM" id="SSF81383">
    <property type="entry name" value="F-box domain"/>
    <property type="match status" value="1"/>
</dbReference>
<dbReference type="GO" id="GO:0000209">
    <property type="term" value="P:protein polyubiquitination"/>
    <property type="evidence" value="ECO:0007669"/>
    <property type="project" value="TreeGrafter"/>
</dbReference>